<gene>
    <name evidence="2" type="ORF">G2W53_011988</name>
</gene>
<evidence type="ECO:0000313" key="2">
    <source>
        <dbReference type="EMBL" id="KAF7829655.1"/>
    </source>
</evidence>
<reference evidence="2" key="1">
    <citation type="submission" date="2020-09" db="EMBL/GenBank/DDBJ databases">
        <title>Genome-Enabled Discovery of Anthraquinone Biosynthesis in Senna tora.</title>
        <authorList>
            <person name="Kang S.-H."/>
            <person name="Pandey R.P."/>
            <person name="Lee C.-M."/>
            <person name="Sim J.-S."/>
            <person name="Jeong J.-T."/>
            <person name="Choi B.-S."/>
            <person name="Jung M."/>
            <person name="Ginzburg D."/>
            <person name="Zhao K."/>
            <person name="Won S.Y."/>
            <person name="Oh T.-J."/>
            <person name="Yu Y."/>
            <person name="Kim N.-H."/>
            <person name="Lee O.R."/>
            <person name="Lee T.-H."/>
            <person name="Bashyal P."/>
            <person name="Kim T.-S."/>
            <person name="Lee W.-H."/>
            <person name="Kawkins C."/>
            <person name="Kim C.-K."/>
            <person name="Kim J.S."/>
            <person name="Ahn B.O."/>
            <person name="Rhee S.Y."/>
            <person name="Sohng J.K."/>
        </authorList>
    </citation>
    <scope>NUCLEOTIDE SEQUENCE</scope>
    <source>
        <tissue evidence="2">Leaf</tissue>
    </source>
</reference>
<name>A0A834WN69_9FABA</name>
<keyword evidence="3" id="KW-1185">Reference proteome</keyword>
<organism evidence="2 3">
    <name type="scientific">Senna tora</name>
    <dbReference type="NCBI Taxonomy" id="362788"/>
    <lineage>
        <taxon>Eukaryota</taxon>
        <taxon>Viridiplantae</taxon>
        <taxon>Streptophyta</taxon>
        <taxon>Embryophyta</taxon>
        <taxon>Tracheophyta</taxon>
        <taxon>Spermatophyta</taxon>
        <taxon>Magnoliopsida</taxon>
        <taxon>eudicotyledons</taxon>
        <taxon>Gunneridae</taxon>
        <taxon>Pentapetalae</taxon>
        <taxon>rosids</taxon>
        <taxon>fabids</taxon>
        <taxon>Fabales</taxon>
        <taxon>Fabaceae</taxon>
        <taxon>Caesalpinioideae</taxon>
        <taxon>Cassia clade</taxon>
        <taxon>Senna</taxon>
    </lineage>
</organism>
<dbReference type="AlphaFoldDB" id="A0A834WN69"/>
<feature type="region of interest" description="Disordered" evidence="1">
    <location>
        <begin position="1"/>
        <end position="22"/>
    </location>
</feature>
<accession>A0A834WN69</accession>
<protein>
    <submittedName>
        <fullName evidence="2">Uncharacterized protein</fullName>
    </submittedName>
</protein>
<evidence type="ECO:0000256" key="1">
    <source>
        <dbReference type="SAM" id="MobiDB-lite"/>
    </source>
</evidence>
<dbReference type="EMBL" id="JAAIUW010000005">
    <property type="protein sequence ID" value="KAF7829655.1"/>
    <property type="molecule type" value="Genomic_DNA"/>
</dbReference>
<proteinExistence type="predicted"/>
<evidence type="ECO:0000313" key="3">
    <source>
        <dbReference type="Proteomes" id="UP000634136"/>
    </source>
</evidence>
<sequence>MDPQAKHLGQRNMAIVASDSSQ</sequence>
<comment type="caution">
    <text evidence="2">The sequence shown here is derived from an EMBL/GenBank/DDBJ whole genome shotgun (WGS) entry which is preliminary data.</text>
</comment>
<dbReference type="Proteomes" id="UP000634136">
    <property type="component" value="Unassembled WGS sequence"/>
</dbReference>